<dbReference type="GO" id="GO:0008270">
    <property type="term" value="F:zinc ion binding"/>
    <property type="evidence" value="ECO:0007669"/>
    <property type="project" value="UniProtKB-UniRule"/>
</dbReference>
<dbReference type="SMART" id="SM00868">
    <property type="entry name" value="zf-AD"/>
    <property type="match status" value="1"/>
</dbReference>
<dbReference type="Proteomes" id="UP001549921">
    <property type="component" value="Unassembled WGS sequence"/>
</dbReference>
<organism evidence="4 5">
    <name type="scientific">Loxostege sticticalis</name>
    <name type="common">Beet webworm moth</name>
    <dbReference type="NCBI Taxonomy" id="481309"/>
    <lineage>
        <taxon>Eukaryota</taxon>
        <taxon>Metazoa</taxon>
        <taxon>Ecdysozoa</taxon>
        <taxon>Arthropoda</taxon>
        <taxon>Hexapoda</taxon>
        <taxon>Insecta</taxon>
        <taxon>Pterygota</taxon>
        <taxon>Neoptera</taxon>
        <taxon>Endopterygota</taxon>
        <taxon>Lepidoptera</taxon>
        <taxon>Glossata</taxon>
        <taxon>Ditrysia</taxon>
        <taxon>Pyraloidea</taxon>
        <taxon>Crambidae</taxon>
        <taxon>Pyraustinae</taxon>
        <taxon>Loxostege</taxon>
    </lineage>
</organism>
<sequence length="862" mass="97613">MDLLEIDPKLFITCRLCLEDIGVYQIVPTVQQQIKYCFDINVEPFDGLPQLLCKKCHTLLSEYSTVKKTFIEKQLTLKEKLTLKKDEPPEESVVIENNKANASAHGGVLSGHNEVNVSGYNDVNIGAQSEANVSAQSDINVTAQKKKFSKSKRRKRVLSTSSTDSVDSTKSLKKVKKNTKRNSSSNGFKNWKRKYTKYLVCKICSLMYKDKKSIKSHFYSHSYIRAKHHDVFDVKCMVSLPKLDKKPNITGLNNAVVFSKNRIVQDDNSDAYHIVYIAKTKQYSKSDSSECEIFVSSKQRKRRRLDSLSSNETVCIGNNNESPETFDTKVSNKATEPKNELNNLCESKDATICIELDDSSDGDIDERIESKQNNFNTLKLDMKVIENIVTVCRNKYEMRLKKQLADNSNKEQMDSQLKKKLLSFGRKNITVKDFNTTGLLRYLEHKNLNVLWEPVSPKKQQIQVGREQSFVRVGATLLNNDKRVDEDAGWVDVAEHRLEAEPCDAVNQCEPVASSTDIFNIITTGPSVVITSSDSVNQIVLSDIRTIEENNSKKLLNVNPVANPKQLPKKTYGHDSKQLVTKRHNNFDPGKSEEQISELNFVMPVITSTKSLAAEVNDETKKKDLQTENAASNSIIDKVVPRIKVKPVSELMNPQNIIPTTNHQNPLWNYNQVQNGTEVQENMVNLFIPNSLVSQIQSQSMPVLPVGTSMTEAPKSNSDYIILDTVDMPNTKTDSPFDYFRNLLQLHGFVLIEANADITRDYVCLLKFKVQFKQENKSNPVTLCLSLHCAGNKFCMSIKDGNQINIHIAKMSANWQWEIMKVFQGDVSTKILHNAQKAGQHLYTNTNTFLCLLKSITHKQEQ</sequence>
<evidence type="ECO:0000259" key="3">
    <source>
        <dbReference type="PROSITE" id="PS51915"/>
    </source>
</evidence>
<feature type="compositionally biased region" description="Basic residues" evidence="2">
    <location>
        <begin position="171"/>
        <end position="180"/>
    </location>
</feature>
<keyword evidence="1" id="KW-0862">Zinc</keyword>
<evidence type="ECO:0000256" key="2">
    <source>
        <dbReference type="SAM" id="MobiDB-lite"/>
    </source>
</evidence>
<feature type="domain" description="ZAD" evidence="3">
    <location>
        <begin position="12"/>
        <end position="80"/>
    </location>
</feature>
<feature type="binding site" evidence="1">
    <location>
        <position position="53"/>
    </location>
    <ligand>
        <name>Zn(2+)</name>
        <dbReference type="ChEBI" id="CHEBI:29105"/>
    </ligand>
</feature>
<comment type="caution">
    <text evidence="4">The sequence shown here is derived from an EMBL/GenBank/DDBJ whole genome shotgun (WGS) entry which is preliminary data.</text>
</comment>
<dbReference type="EMBL" id="JBEDNZ010000003">
    <property type="protein sequence ID" value="KAL0850205.1"/>
    <property type="molecule type" value="Genomic_DNA"/>
</dbReference>
<feature type="binding site" evidence="1">
    <location>
        <position position="17"/>
    </location>
    <ligand>
        <name>Zn(2+)</name>
        <dbReference type="ChEBI" id="CHEBI:29105"/>
    </ligand>
</feature>
<feature type="binding site" evidence="1">
    <location>
        <position position="14"/>
    </location>
    <ligand>
        <name>Zn(2+)</name>
        <dbReference type="ChEBI" id="CHEBI:29105"/>
    </ligand>
</feature>
<dbReference type="PROSITE" id="PS00028">
    <property type="entry name" value="ZINC_FINGER_C2H2_1"/>
    <property type="match status" value="1"/>
</dbReference>
<evidence type="ECO:0000313" key="4">
    <source>
        <dbReference type="EMBL" id="KAL0850205.1"/>
    </source>
</evidence>
<feature type="region of interest" description="Disordered" evidence="2">
    <location>
        <begin position="144"/>
        <end position="187"/>
    </location>
</feature>
<gene>
    <name evidence="4" type="ORF">ABMA28_012069</name>
</gene>
<dbReference type="SUPFAM" id="SSF57716">
    <property type="entry name" value="Glucocorticoid receptor-like (DNA-binding domain)"/>
    <property type="match status" value="1"/>
</dbReference>
<keyword evidence="1" id="KW-0863">Zinc-finger</keyword>
<feature type="compositionally biased region" description="Basic residues" evidence="2">
    <location>
        <begin position="144"/>
        <end position="157"/>
    </location>
</feature>
<accession>A0ABD0TLP5</accession>
<dbReference type="Pfam" id="PF07776">
    <property type="entry name" value="zf-AD"/>
    <property type="match status" value="1"/>
</dbReference>
<feature type="binding site" evidence="1">
    <location>
        <position position="56"/>
    </location>
    <ligand>
        <name>Zn(2+)</name>
        <dbReference type="ChEBI" id="CHEBI:29105"/>
    </ligand>
</feature>
<dbReference type="AlphaFoldDB" id="A0ABD0TLP5"/>
<reference evidence="4 5" key="1">
    <citation type="submission" date="2024-06" db="EMBL/GenBank/DDBJ databases">
        <title>A chromosome-level genome assembly of beet webworm, Loxostege sticticalis.</title>
        <authorList>
            <person name="Zhang Y."/>
        </authorList>
    </citation>
    <scope>NUCLEOTIDE SEQUENCE [LARGE SCALE GENOMIC DNA]</scope>
    <source>
        <strain evidence="4">AQ028</strain>
        <tissue evidence="4">Male pupae</tissue>
    </source>
</reference>
<evidence type="ECO:0000313" key="5">
    <source>
        <dbReference type="Proteomes" id="UP001549921"/>
    </source>
</evidence>
<dbReference type="PROSITE" id="PS51915">
    <property type="entry name" value="ZAD"/>
    <property type="match status" value="1"/>
</dbReference>
<evidence type="ECO:0000256" key="1">
    <source>
        <dbReference type="PROSITE-ProRule" id="PRU01263"/>
    </source>
</evidence>
<proteinExistence type="predicted"/>
<dbReference type="InterPro" id="IPR013087">
    <property type="entry name" value="Znf_C2H2_type"/>
</dbReference>
<dbReference type="InterPro" id="IPR012934">
    <property type="entry name" value="Znf_AD"/>
</dbReference>
<keyword evidence="1" id="KW-0479">Metal-binding</keyword>
<protein>
    <recommendedName>
        <fullName evidence="3">ZAD domain-containing protein</fullName>
    </recommendedName>
</protein>
<name>A0ABD0TLP5_LOXSC</name>
<feature type="compositionally biased region" description="Low complexity" evidence="2">
    <location>
        <begin position="158"/>
        <end position="169"/>
    </location>
</feature>